<feature type="domain" description="Tyr recombinase" evidence="2">
    <location>
        <begin position="2"/>
        <end position="69"/>
    </location>
</feature>
<reference evidence="3" key="1">
    <citation type="submission" date="2020-02" db="EMBL/GenBank/DDBJ databases">
        <authorList>
            <person name="Meier V. D."/>
        </authorList>
    </citation>
    <scope>NUCLEOTIDE SEQUENCE</scope>
    <source>
        <strain evidence="3">AVDCRST_MAG05</strain>
    </source>
</reference>
<name>A0A6J4TYW8_9ACTN</name>
<evidence type="ECO:0000259" key="2">
    <source>
        <dbReference type="Pfam" id="PF00589"/>
    </source>
</evidence>
<gene>
    <name evidence="3" type="ORF">AVDCRST_MAG05-4882</name>
</gene>
<proteinExistence type="predicted"/>
<protein>
    <recommendedName>
        <fullName evidence="2">Tyr recombinase domain-containing protein</fullName>
    </recommendedName>
</protein>
<dbReference type="SUPFAM" id="SSF56349">
    <property type="entry name" value="DNA breaking-rejoining enzymes"/>
    <property type="match status" value="1"/>
</dbReference>
<dbReference type="InterPro" id="IPR011010">
    <property type="entry name" value="DNA_brk_join_enz"/>
</dbReference>
<accession>A0A6J4TYW8</accession>
<organism evidence="3">
    <name type="scientific">uncultured Rubrobacteraceae bacterium</name>
    <dbReference type="NCBI Taxonomy" id="349277"/>
    <lineage>
        <taxon>Bacteria</taxon>
        <taxon>Bacillati</taxon>
        <taxon>Actinomycetota</taxon>
        <taxon>Rubrobacteria</taxon>
        <taxon>Rubrobacterales</taxon>
        <taxon>Rubrobacteraceae</taxon>
        <taxon>environmental samples</taxon>
    </lineage>
</organism>
<dbReference type="Pfam" id="PF00589">
    <property type="entry name" value="Phage_integrase"/>
    <property type="match status" value="1"/>
</dbReference>
<evidence type="ECO:0000313" key="3">
    <source>
        <dbReference type="EMBL" id="CAA9536013.1"/>
    </source>
</evidence>
<keyword evidence="1" id="KW-0233">DNA recombination</keyword>
<dbReference type="GO" id="GO:0006310">
    <property type="term" value="P:DNA recombination"/>
    <property type="evidence" value="ECO:0007669"/>
    <property type="project" value="UniProtKB-KW"/>
</dbReference>
<dbReference type="GO" id="GO:0015074">
    <property type="term" value="P:DNA integration"/>
    <property type="evidence" value="ECO:0007669"/>
    <property type="project" value="InterPro"/>
</dbReference>
<evidence type="ECO:0000256" key="1">
    <source>
        <dbReference type="ARBA" id="ARBA00023172"/>
    </source>
</evidence>
<dbReference type="EMBL" id="CADCVM010000521">
    <property type="protein sequence ID" value="CAA9536013.1"/>
    <property type="molecule type" value="Genomic_DNA"/>
</dbReference>
<dbReference type="InterPro" id="IPR002104">
    <property type="entry name" value="Integrase_catalytic"/>
</dbReference>
<dbReference type="InterPro" id="IPR013762">
    <property type="entry name" value="Integrase-like_cat_sf"/>
</dbReference>
<dbReference type="GO" id="GO:0003677">
    <property type="term" value="F:DNA binding"/>
    <property type="evidence" value="ECO:0007669"/>
    <property type="project" value="InterPro"/>
</dbReference>
<dbReference type="Gene3D" id="1.10.443.10">
    <property type="entry name" value="Intergrase catalytic core"/>
    <property type="match status" value="1"/>
</dbReference>
<sequence length="86" mass="9357">MFPNQVGKPTNADNLYHRGFKPLLRRAGLSDLTFHPLRHTCATLLVSKNVSEMLGHAAISQTMDTYSRVMPGMGDVAAEALESALS</sequence>
<dbReference type="AlphaFoldDB" id="A0A6J4TYW8"/>